<sequence>MISSPDSGEQKEFINGWAVHHLPVQEFLISEEEERTEEVEEKERQSPTTSSDMASGDLALEEFFQRSQHCYETATEAAALSKKKRRWRSSSHHEKQSDGSHTTLPKPATNKDDTPQTCDEVSTPDPCLEEINESSVVDNVIHTDADDLVSLATISVLENM</sequence>
<evidence type="ECO:0000256" key="1">
    <source>
        <dbReference type="SAM" id="MobiDB-lite"/>
    </source>
</evidence>
<keyword evidence="3" id="KW-1185">Reference proteome</keyword>
<comment type="caution">
    <text evidence="2">The sequence shown here is derived from an EMBL/GenBank/DDBJ whole genome shotgun (WGS) entry which is preliminary data.</text>
</comment>
<feature type="region of interest" description="Disordered" evidence="1">
    <location>
        <begin position="28"/>
        <end position="59"/>
    </location>
</feature>
<feature type="compositionally biased region" description="Acidic residues" evidence="1">
    <location>
        <begin position="29"/>
        <end position="40"/>
    </location>
</feature>
<name>A0ABQ7DF38_BRACR</name>
<gene>
    <name evidence="2" type="ORF">DY000_02034265</name>
</gene>
<evidence type="ECO:0000313" key="3">
    <source>
        <dbReference type="Proteomes" id="UP000266723"/>
    </source>
</evidence>
<proteinExistence type="predicted"/>
<feature type="region of interest" description="Disordered" evidence="1">
    <location>
        <begin position="81"/>
        <end position="126"/>
    </location>
</feature>
<feature type="compositionally biased region" description="Basic residues" evidence="1">
    <location>
        <begin position="81"/>
        <end position="90"/>
    </location>
</feature>
<organism evidence="2 3">
    <name type="scientific">Brassica cretica</name>
    <name type="common">Mustard</name>
    <dbReference type="NCBI Taxonomy" id="69181"/>
    <lineage>
        <taxon>Eukaryota</taxon>
        <taxon>Viridiplantae</taxon>
        <taxon>Streptophyta</taxon>
        <taxon>Embryophyta</taxon>
        <taxon>Tracheophyta</taxon>
        <taxon>Spermatophyta</taxon>
        <taxon>Magnoliopsida</taxon>
        <taxon>eudicotyledons</taxon>
        <taxon>Gunneridae</taxon>
        <taxon>Pentapetalae</taxon>
        <taxon>rosids</taxon>
        <taxon>malvids</taxon>
        <taxon>Brassicales</taxon>
        <taxon>Brassicaceae</taxon>
        <taxon>Brassiceae</taxon>
        <taxon>Brassica</taxon>
    </lineage>
</organism>
<protein>
    <submittedName>
        <fullName evidence="2">Uncharacterized protein</fullName>
    </submittedName>
</protein>
<reference evidence="2 3" key="1">
    <citation type="journal article" date="2020" name="BMC Genomics">
        <title>Intraspecific diversification of the crop wild relative Brassica cretica Lam. using demographic model selection.</title>
        <authorList>
            <person name="Kioukis A."/>
            <person name="Michalopoulou V.A."/>
            <person name="Briers L."/>
            <person name="Pirintsos S."/>
            <person name="Studholme D.J."/>
            <person name="Pavlidis P."/>
            <person name="Sarris P.F."/>
        </authorList>
    </citation>
    <scope>NUCLEOTIDE SEQUENCE [LARGE SCALE GENOMIC DNA]</scope>
    <source>
        <strain evidence="3">cv. PFS-1207/04</strain>
    </source>
</reference>
<evidence type="ECO:0000313" key="2">
    <source>
        <dbReference type="EMBL" id="KAF3575625.1"/>
    </source>
</evidence>
<accession>A0ABQ7DF38</accession>
<dbReference type="EMBL" id="QGKV02000649">
    <property type="protein sequence ID" value="KAF3575625.1"/>
    <property type="molecule type" value="Genomic_DNA"/>
</dbReference>
<dbReference type="Proteomes" id="UP000266723">
    <property type="component" value="Unassembled WGS sequence"/>
</dbReference>